<dbReference type="InterPro" id="IPR023292">
    <property type="entry name" value="NTP_PyroPHydrolase-like_dom_sf"/>
</dbReference>
<dbReference type="OrthoDB" id="9795188at2"/>
<dbReference type="InterPro" id="IPR000182">
    <property type="entry name" value="GNAT_dom"/>
</dbReference>
<evidence type="ECO:0000313" key="3">
    <source>
        <dbReference type="Proteomes" id="UP000270021"/>
    </source>
</evidence>
<proteinExistence type="predicted"/>
<evidence type="ECO:0000259" key="1">
    <source>
        <dbReference type="PROSITE" id="PS51186"/>
    </source>
</evidence>
<gene>
    <name evidence="2" type="ORF">EJO69_01580</name>
</gene>
<organism evidence="2 3">
    <name type="scientific">Flaviflexus salsibiostraticola</name>
    <dbReference type="NCBI Taxonomy" id="1282737"/>
    <lineage>
        <taxon>Bacteria</taxon>
        <taxon>Bacillati</taxon>
        <taxon>Actinomycetota</taxon>
        <taxon>Actinomycetes</taxon>
        <taxon>Actinomycetales</taxon>
        <taxon>Actinomycetaceae</taxon>
        <taxon>Flaviflexus</taxon>
    </lineage>
</organism>
<dbReference type="RefSeq" id="WP_126038328.1">
    <property type="nucleotide sequence ID" value="NZ_CP034438.1"/>
</dbReference>
<dbReference type="AlphaFoldDB" id="A0A3S8Z6Q9"/>
<dbReference type="Proteomes" id="UP000270021">
    <property type="component" value="Chromosome"/>
</dbReference>
<dbReference type="InterPro" id="IPR016181">
    <property type="entry name" value="Acyl_CoA_acyltransferase"/>
</dbReference>
<keyword evidence="3" id="KW-1185">Reference proteome</keyword>
<dbReference type="PANTHER" id="PTHR43792">
    <property type="entry name" value="GNAT FAMILY, PUTATIVE (AFU_ORTHOLOGUE AFUA_3G00765)-RELATED-RELATED"/>
    <property type="match status" value="1"/>
</dbReference>
<dbReference type="EMBL" id="CP034438">
    <property type="protein sequence ID" value="AZN29133.1"/>
    <property type="molecule type" value="Genomic_DNA"/>
</dbReference>
<dbReference type="SUPFAM" id="SSF55729">
    <property type="entry name" value="Acyl-CoA N-acyltransferases (Nat)"/>
    <property type="match status" value="1"/>
</dbReference>
<dbReference type="Gene3D" id="3.40.630.30">
    <property type="match status" value="1"/>
</dbReference>
<keyword evidence="2" id="KW-0808">Transferase</keyword>
<protein>
    <submittedName>
        <fullName evidence="2">GNAT family N-acetyltransferase</fullName>
    </submittedName>
</protein>
<reference evidence="2 3" key="1">
    <citation type="submission" date="2018-12" db="EMBL/GenBank/DDBJ databases">
        <title>Complete genome sequence of Flaviflexus salsibiostraticola KCTC 33148.</title>
        <authorList>
            <person name="Bae J.-W."/>
        </authorList>
    </citation>
    <scope>NUCLEOTIDE SEQUENCE [LARGE SCALE GENOMIC DNA]</scope>
    <source>
        <strain evidence="2 3">KCTC 33148</strain>
    </source>
</reference>
<dbReference type="Pfam" id="PF01503">
    <property type="entry name" value="PRA-PH"/>
    <property type="match status" value="1"/>
</dbReference>
<evidence type="ECO:0000313" key="2">
    <source>
        <dbReference type="EMBL" id="AZN29133.1"/>
    </source>
</evidence>
<dbReference type="CDD" id="cd11530">
    <property type="entry name" value="NTP-PPase_DR2231_like"/>
    <property type="match status" value="1"/>
</dbReference>
<name>A0A3S8Z6Q9_9ACTO</name>
<dbReference type="Pfam" id="PF13302">
    <property type="entry name" value="Acetyltransf_3"/>
    <property type="match status" value="1"/>
</dbReference>
<dbReference type="Gene3D" id="1.10.3420.10">
    <property type="entry name" value="putative ntp pyrophosphohydrolase like domain"/>
    <property type="match status" value="1"/>
</dbReference>
<dbReference type="InterPro" id="IPR021130">
    <property type="entry name" value="PRib-ATP_PPHydrolase-like"/>
</dbReference>
<dbReference type="CDD" id="cd04301">
    <property type="entry name" value="NAT_SF"/>
    <property type="match status" value="1"/>
</dbReference>
<sequence>MEPVSLTTDRLHLVAPTMALAEDIARICTDPEIQRWTTVPSGYGIEDAEHFLASVPERWAKDCPIWAIYADDLFVGLVDLFLPVGQNLRTEVGFWASPEARGSGYMTEAVRAVCEFAFDRGCIAVGWACLVEGTDVNWASTRVAWRNGFVFEGVQRAATFDKGQVRDHLRATLRAGDAMEPAVSWFGPSPGRRAVWNPRDPESLVREFHETYAMPIADDGPNVDRERIHMRMALIAEEFHELVSAVYGNTAGEIVEGAYATAVKADDGSRDTVETADALADLIYVIYGMALETGIPLADVLREVQAANLSKLGEDGKPIYREDGKVMKGPDYFRPRVDRVLGFDID</sequence>
<dbReference type="PROSITE" id="PS51186">
    <property type="entry name" value="GNAT"/>
    <property type="match status" value="1"/>
</dbReference>
<dbReference type="InterPro" id="IPR033653">
    <property type="entry name" value="NTP-PPase_DR2231-like"/>
</dbReference>
<dbReference type="InterPro" id="IPR051531">
    <property type="entry name" value="N-acetyltransferase"/>
</dbReference>
<dbReference type="KEGG" id="fsl:EJO69_01580"/>
<feature type="domain" description="N-acetyltransferase" evidence="1">
    <location>
        <begin position="11"/>
        <end position="176"/>
    </location>
</feature>
<accession>A0A3S8Z6Q9</accession>
<dbReference type="GO" id="GO:0016747">
    <property type="term" value="F:acyltransferase activity, transferring groups other than amino-acyl groups"/>
    <property type="evidence" value="ECO:0007669"/>
    <property type="project" value="InterPro"/>
</dbReference>